<reference evidence="4 5" key="1">
    <citation type="journal article" date="2014" name="Syst. Appl. Microbiol.">
        <title>Evidence for the existence of two new members of the family Chlamydiaceae and proposal of Chlamydia avium sp. nov. and Chlamydia gallinacea sp. nov.</title>
        <authorList>
            <person name="Sachse K."/>
            <person name="Laroucau K."/>
            <person name="Riege K."/>
            <person name="Wehner S."/>
            <person name="Dilcher M."/>
            <person name="Creasy H.H."/>
            <person name="Weidmann M."/>
            <person name="Myers G."/>
            <person name="Vorimore F."/>
            <person name="Vicari N."/>
            <person name="Magnino S."/>
            <person name="Liebler-Tenorio E."/>
            <person name="Ruettger A."/>
            <person name="Bavoil P.M."/>
            <person name="Hufert F.T."/>
            <person name="Rossello-Mora R."/>
            <person name="Marz M."/>
        </authorList>
    </citation>
    <scope>NUCLEOTIDE SEQUENCE [LARGE SCALE GENOMIC DNA]</scope>
    <source>
        <strain evidence="4 5">08-1274/3</strain>
    </source>
</reference>
<dbReference type="EMBL" id="CP015840">
    <property type="protein sequence ID" value="ANG65875.1"/>
    <property type="molecule type" value="Genomic_DNA"/>
</dbReference>
<proteinExistence type="predicted"/>
<organism evidence="4 5">
    <name type="scientific">Chlamydia gallinacea 08-1274/3</name>
    <dbReference type="NCBI Taxonomy" id="1143323"/>
    <lineage>
        <taxon>Bacteria</taxon>
        <taxon>Pseudomonadati</taxon>
        <taxon>Chlamydiota</taxon>
        <taxon>Chlamydiia</taxon>
        <taxon>Chlamydiales</taxon>
        <taxon>Chlamydiaceae</taxon>
        <taxon>Chlamydia/Chlamydophila group</taxon>
        <taxon>Chlamydia</taxon>
    </lineage>
</organism>
<evidence type="ECO:0000313" key="5">
    <source>
        <dbReference type="Proteomes" id="UP000019147"/>
    </source>
</evidence>
<accession>A0A173DY55</accession>
<protein>
    <submittedName>
        <fullName evidence="4">Uncharacterized protein</fullName>
    </submittedName>
</protein>
<feature type="compositionally biased region" description="Acidic residues" evidence="1">
    <location>
        <begin position="110"/>
        <end position="123"/>
    </location>
</feature>
<feature type="domain" description="DUF1548" evidence="3">
    <location>
        <begin position="478"/>
        <end position="601"/>
    </location>
</feature>
<gene>
    <name evidence="4" type="ORF">M787_000845</name>
</gene>
<dbReference type="Pfam" id="PF07560">
    <property type="entry name" value="DUF1539"/>
    <property type="match status" value="1"/>
</dbReference>
<evidence type="ECO:0000256" key="1">
    <source>
        <dbReference type="SAM" id="MobiDB-lite"/>
    </source>
</evidence>
<dbReference type="InterPro" id="IPR013044">
    <property type="entry name" value="DUF1548"/>
</dbReference>
<dbReference type="AlphaFoldDB" id="A0A173DY55"/>
<dbReference type="Proteomes" id="UP000019147">
    <property type="component" value="Chromosome"/>
</dbReference>
<evidence type="ECO:0000259" key="3">
    <source>
        <dbReference type="Pfam" id="PF07579"/>
    </source>
</evidence>
<feature type="region of interest" description="Disordered" evidence="1">
    <location>
        <begin position="110"/>
        <end position="144"/>
    </location>
</feature>
<sequence>MQPSPLLKIETPSDSLPPPYQESLIQPPQEVVRESSVELTLKDFFELYFHNFPLDRIDVKAIALGSHVEELQDPNFSEEALFNLPASLFYPVPPSMDDIIHIPLLASDEEQSLEATSSEEEEGQSPAYPPSSAPTSSQKTVEAALNEDPSIWQKQFTDQLLSSAPEDWDFLTTLHQYAVLMLGEQQAQKLKTFIAKIADPEAGSSLLDPETQQTARAYLGGLLSLLTKASLPSRLKIEMLNNIYQHLPNCEQIPECLLPIIYDEMLALSFLEREYAISSPEEELACSGLMIHHLLPPLSSDANSSEVRGYISLLRQKFAQPLITRLDNIHLTPSTNALLQALAQPHPPWSDFKPRLVTLIQNLCGHTNKTTWSMQHILNRLSSRADSLIQSAEAEASARASMHLLYEFMLRNDISNEHKQLVLSNIASYSDRCAPTWITETNAQLELHMNSSTQGRELILTWVQQFKHHLVHELYHTEPQWHIETAFKLVYQSQLGLEPGFIDPYTQRLSEYRSQLADAYYKFVTQYSECANAMVDYILDQALQASQEQQNTLMQLILLDLERRLSTHHVADVMEAFFPEENDYKPCRMAIIYLLIREGVLETIN</sequence>
<feature type="region of interest" description="Disordered" evidence="1">
    <location>
        <begin position="1"/>
        <end position="22"/>
    </location>
</feature>
<dbReference type="InterPro" id="IPR011436">
    <property type="entry name" value="DUF1539"/>
</dbReference>
<evidence type="ECO:0000313" key="4">
    <source>
        <dbReference type="EMBL" id="ANG65875.1"/>
    </source>
</evidence>
<feature type="domain" description="DUF1539" evidence="2">
    <location>
        <begin position="333"/>
        <end position="457"/>
    </location>
</feature>
<dbReference type="OrthoDB" id="16847at2"/>
<dbReference type="KEGG" id="cgz:M787_000845"/>
<dbReference type="Pfam" id="PF07579">
    <property type="entry name" value="DUF1548"/>
    <property type="match status" value="1"/>
</dbReference>
<evidence type="ECO:0000259" key="2">
    <source>
        <dbReference type="Pfam" id="PF07560"/>
    </source>
</evidence>
<name>A0A173DY55_9CHLA</name>